<evidence type="ECO:0000313" key="4">
    <source>
        <dbReference type="EMBL" id="RVX11639.1"/>
    </source>
</evidence>
<protein>
    <submittedName>
        <fullName evidence="4">Retrovirus-related Pol polyprotein from transposon RE2</fullName>
    </submittedName>
</protein>
<dbReference type="EMBL" id="QGNW01000030">
    <property type="protein sequence ID" value="RVX11639.1"/>
    <property type="molecule type" value="Genomic_DNA"/>
</dbReference>
<dbReference type="AlphaFoldDB" id="A0A438JRS1"/>
<dbReference type="PANTHER" id="PTHR47481">
    <property type="match status" value="1"/>
</dbReference>
<feature type="compositionally biased region" description="Low complexity" evidence="2">
    <location>
        <begin position="96"/>
        <end position="105"/>
    </location>
</feature>
<name>A0A438JRS1_VITVI</name>
<organism evidence="4 5">
    <name type="scientific">Vitis vinifera</name>
    <name type="common">Grape</name>
    <dbReference type="NCBI Taxonomy" id="29760"/>
    <lineage>
        <taxon>Eukaryota</taxon>
        <taxon>Viridiplantae</taxon>
        <taxon>Streptophyta</taxon>
        <taxon>Embryophyta</taxon>
        <taxon>Tracheophyta</taxon>
        <taxon>Spermatophyta</taxon>
        <taxon>Magnoliopsida</taxon>
        <taxon>eudicotyledons</taxon>
        <taxon>Gunneridae</taxon>
        <taxon>Pentapetalae</taxon>
        <taxon>rosids</taxon>
        <taxon>Vitales</taxon>
        <taxon>Vitaceae</taxon>
        <taxon>Viteae</taxon>
        <taxon>Vitis</taxon>
    </lineage>
</organism>
<comment type="caution">
    <text evidence="4">The sequence shown here is derived from an EMBL/GenBank/DDBJ whole genome shotgun (WGS) entry which is preliminary data.</text>
</comment>
<keyword evidence="1" id="KW-0862">Zinc</keyword>
<dbReference type="PANTHER" id="PTHR47481:SF22">
    <property type="entry name" value="RETROTRANSPOSON GAG DOMAIN-CONTAINING PROTEIN"/>
    <property type="match status" value="1"/>
</dbReference>
<feature type="domain" description="CCHC-type" evidence="3">
    <location>
        <begin position="121"/>
        <end position="135"/>
    </location>
</feature>
<dbReference type="GO" id="GO:0003676">
    <property type="term" value="F:nucleic acid binding"/>
    <property type="evidence" value="ECO:0007669"/>
    <property type="project" value="InterPro"/>
</dbReference>
<keyword evidence="1" id="KW-0863">Zinc-finger</keyword>
<sequence>MQAIKTRANEIALLGKPIDDDDLINWVLDGLSDEYKFVIDAINAHDTSISFVELHEKLLNKEASLQTAQPSPLSLPVMANPTAFRNRPNWHPPATTPQQPGPTTTFSPHEHHQPKPYLGHCQACGIQGHTAKRCPMFQLVTNQQSRHLVLKDIALPHPSNHKAIMIPYQGSDDVMIDDESALPITHTGSTTIPTSSCTFTLQNVKDLNTGAILLMGEPKDGVYEWLTTFPFVTSSPLLAFSNVKTTSSEWHFRLARPTPEIISNRLLPIQTLPISNGSLNMPPQNSETSSASIITPPTHQNTHPMTTRAKNNIHKPLTKMNLTAILSQPSGIEPHTVNQALTDPKWRQAMNDEFDALVQNGTWELLSSTSM</sequence>
<dbReference type="Proteomes" id="UP000288805">
    <property type="component" value="Unassembled WGS sequence"/>
</dbReference>
<evidence type="ECO:0000256" key="1">
    <source>
        <dbReference type="PROSITE-ProRule" id="PRU00047"/>
    </source>
</evidence>
<keyword evidence="1" id="KW-0479">Metal-binding</keyword>
<proteinExistence type="predicted"/>
<evidence type="ECO:0000256" key="2">
    <source>
        <dbReference type="SAM" id="MobiDB-lite"/>
    </source>
</evidence>
<gene>
    <name evidence="4" type="primary">RE2_1070</name>
    <name evidence="4" type="ORF">CK203_015959</name>
</gene>
<accession>A0A438JRS1</accession>
<dbReference type="GO" id="GO:0008270">
    <property type="term" value="F:zinc ion binding"/>
    <property type="evidence" value="ECO:0007669"/>
    <property type="project" value="UniProtKB-KW"/>
</dbReference>
<evidence type="ECO:0000313" key="5">
    <source>
        <dbReference type="Proteomes" id="UP000288805"/>
    </source>
</evidence>
<reference evidence="4 5" key="1">
    <citation type="journal article" date="2018" name="PLoS Genet.">
        <title>Population sequencing reveals clonal diversity and ancestral inbreeding in the grapevine cultivar Chardonnay.</title>
        <authorList>
            <person name="Roach M.J."/>
            <person name="Johnson D.L."/>
            <person name="Bohlmann J."/>
            <person name="van Vuuren H.J."/>
            <person name="Jones S.J."/>
            <person name="Pretorius I.S."/>
            <person name="Schmidt S.A."/>
            <person name="Borneman A.R."/>
        </authorList>
    </citation>
    <scope>NUCLEOTIDE SEQUENCE [LARGE SCALE GENOMIC DNA]</scope>
    <source>
        <strain evidence="5">cv. Chardonnay</strain>
        <tissue evidence="4">Leaf</tissue>
    </source>
</reference>
<evidence type="ECO:0000259" key="3">
    <source>
        <dbReference type="PROSITE" id="PS50158"/>
    </source>
</evidence>
<dbReference type="Pfam" id="PF14223">
    <property type="entry name" value="Retrotran_gag_2"/>
    <property type="match status" value="1"/>
</dbReference>
<dbReference type="InterPro" id="IPR001878">
    <property type="entry name" value="Znf_CCHC"/>
</dbReference>
<feature type="region of interest" description="Disordered" evidence="2">
    <location>
        <begin position="83"/>
        <end position="112"/>
    </location>
</feature>
<dbReference type="PROSITE" id="PS50158">
    <property type="entry name" value="ZF_CCHC"/>
    <property type="match status" value="1"/>
</dbReference>